<feature type="domain" description="N-acetyltransferase" evidence="1">
    <location>
        <begin position="4"/>
        <end position="173"/>
    </location>
</feature>
<dbReference type="PROSITE" id="PS51186">
    <property type="entry name" value="GNAT"/>
    <property type="match status" value="1"/>
</dbReference>
<dbReference type="SUPFAM" id="SSF55729">
    <property type="entry name" value="Acyl-CoA N-acyltransferases (Nat)"/>
    <property type="match status" value="1"/>
</dbReference>
<keyword evidence="3" id="KW-1185">Reference proteome</keyword>
<comment type="caution">
    <text evidence="2">The sequence shown here is derived from an EMBL/GenBank/DDBJ whole genome shotgun (WGS) entry which is preliminary data.</text>
</comment>
<protein>
    <submittedName>
        <fullName evidence="2">Ribosomal protein S18 acetylase RimI-like enzyme</fullName>
    </submittedName>
</protein>
<accession>A0ABS4MFD4</accession>
<evidence type="ECO:0000313" key="2">
    <source>
        <dbReference type="EMBL" id="MBP2058401.1"/>
    </source>
</evidence>
<dbReference type="RefSeq" id="WP_209687135.1">
    <property type="nucleotide sequence ID" value="NZ_JAGGLU010000009.1"/>
</dbReference>
<dbReference type="Gene3D" id="3.40.630.30">
    <property type="match status" value="1"/>
</dbReference>
<dbReference type="Proteomes" id="UP001519292">
    <property type="component" value="Unassembled WGS sequence"/>
</dbReference>
<dbReference type="InterPro" id="IPR000182">
    <property type="entry name" value="GNAT_dom"/>
</dbReference>
<dbReference type="EMBL" id="JAGGLU010000009">
    <property type="protein sequence ID" value="MBP2058401.1"/>
    <property type="molecule type" value="Genomic_DNA"/>
</dbReference>
<name>A0ABS4MFD4_9LACO</name>
<sequence>MNLIYARKAKATDIDDIVEIINQAKQFLKASGSSQWQGDYPAGADLEQDINSGVGLVLVVDGKVAGYAAVIEGIEDTYLKIDGAWSDDKHTYATIHRLAISDRYRGMHLMDNFISNIITLELSRNVYNFRVDTSKNNKIVQHIFEKHNFIKRGIIYVTEDPIDNSRLAYELNL</sequence>
<dbReference type="Pfam" id="PF00583">
    <property type="entry name" value="Acetyltransf_1"/>
    <property type="match status" value="1"/>
</dbReference>
<organism evidence="2 3">
    <name type="scientific">Lactobacillus colini</name>
    <dbReference type="NCBI Taxonomy" id="1819254"/>
    <lineage>
        <taxon>Bacteria</taxon>
        <taxon>Bacillati</taxon>
        <taxon>Bacillota</taxon>
        <taxon>Bacilli</taxon>
        <taxon>Lactobacillales</taxon>
        <taxon>Lactobacillaceae</taxon>
        <taxon>Lactobacillus</taxon>
    </lineage>
</organism>
<gene>
    <name evidence="2" type="ORF">J2Z60_001580</name>
</gene>
<dbReference type="InterPro" id="IPR016181">
    <property type="entry name" value="Acyl_CoA_acyltransferase"/>
</dbReference>
<proteinExistence type="predicted"/>
<reference evidence="2 3" key="1">
    <citation type="submission" date="2021-03" db="EMBL/GenBank/DDBJ databases">
        <title>Genomic Encyclopedia of Type Strains, Phase IV (KMG-IV): sequencing the most valuable type-strain genomes for metagenomic binning, comparative biology and taxonomic classification.</title>
        <authorList>
            <person name="Goeker M."/>
        </authorList>
    </citation>
    <scope>NUCLEOTIDE SEQUENCE [LARGE SCALE GENOMIC DNA]</scope>
    <source>
        <strain evidence="2 3">DSM 101872</strain>
    </source>
</reference>
<evidence type="ECO:0000259" key="1">
    <source>
        <dbReference type="PROSITE" id="PS51186"/>
    </source>
</evidence>
<evidence type="ECO:0000313" key="3">
    <source>
        <dbReference type="Proteomes" id="UP001519292"/>
    </source>
</evidence>